<accession>A0A7J6EY22</accession>
<protein>
    <recommendedName>
        <fullName evidence="1">Ycf2 N-terminal domain-containing protein</fullName>
    </recommendedName>
</protein>
<comment type="caution">
    <text evidence="2">The sequence shown here is derived from an EMBL/GenBank/DDBJ whole genome shotgun (WGS) entry which is preliminary data.</text>
</comment>
<dbReference type="AlphaFoldDB" id="A0A7J6EY22"/>
<feature type="domain" description="Ycf2 N-terminal" evidence="1">
    <location>
        <begin position="50"/>
        <end position="84"/>
    </location>
</feature>
<organism evidence="2 3">
    <name type="scientific">Cannabis sativa</name>
    <name type="common">Hemp</name>
    <name type="synonym">Marijuana</name>
    <dbReference type="NCBI Taxonomy" id="3483"/>
    <lineage>
        <taxon>Eukaryota</taxon>
        <taxon>Viridiplantae</taxon>
        <taxon>Streptophyta</taxon>
        <taxon>Embryophyta</taxon>
        <taxon>Tracheophyta</taxon>
        <taxon>Spermatophyta</taxon>
        <taxon>Magnoliopsida</taxon>
        <taxon>eudicotyledons</taxon>
        <taxon>Gunneridae</taxon>
        <taxon>Pentapetalae</taxon>
        <taxon>rosids</taxon>
        <taxon>fabids</taxon>
        <taxon>Rosales</taxon>
        <taxon>Cannabaceae</taxon>
        <taxon>Cannabis</taxon>
    </lineage>
</organism>
<gene>
    <name evidence="2" type="ORF">G4B88_011719</name>
</gene>
<sequence length="112" mass="12598">MALGELSLDHVTKIFGETKSDSVRSSYHTLNPMKKHISKTISLSVETCSLILYSFHTGKNCRKSFNNTSSYFSMISDDQDNSRETLSFHSNYGLQPKQIAFPIDLSPGLDLF</sequence>
<dbReference type="EMBL" id="JAATIQ010000298">
    <property type="protein sequence ID" value="KAF4363322.1"/>
    <property type="molecule type" value="Genomic_DNA"/>
</dbReference>
<dbReference type="Proteomes" id="UP000583929">
    <property type="component" value="Unassembled WGS sequence"/>
</dbReference>
<evidence type="ECO:0000313" key="3">
    <source>
        <dbReference type="Proteomes" id="UP000583929"/>
    </source>
</evidence>
<evidence type="ECO:0000259" key="1">
    <source>
        <dbReference type="Pfam" id="PF05695"/>
    </source>
</evidence>
<name>A0A7J6EY22_CANSA</name>
<keyword evidence="3" id="KW-1185">Reference proteome</keyword>
<proteinExistence type="predicted"/>
<reference evidence="2 3" key="1">
    <citation type="journal article" date="2020" name="bioRxiv">
        <title>Sequence and annotation of 42 cannabis genomes reveals extensive copy number variation in cannabinoid synthesis and pathogen resistance genes.</title>
        <authorList>
            <person name="Mckernan K.J."/>
            <person name="Helbert Y."/>
            <person name="Kane L.T."/>
            <person name="Ebling H."/>
            <person name="Zhang L."/>
            <person name="Liu B."/>
            <person name="Eaton Z."/>
            <person name="Mclaughlin S."/>
            <person name="Kingan S."/>
            <person name="Baybayan P."/>
            <person name="Concepcion G."/>
            <person name="Jordan M."/>
            <person name="Riva A."/>
            <person name="Barbazuk W."/>
            <person name="Harkins T."/>
        </authorList>
    </citation>
    <scope>NUCLEOTIDE SEQUENCE [LARGE SCALE GENOMIC DNA]</scope>
    <source>
        <strain evidence="3">cv. Jamaican Lion 4</strain>
        <tissue evidence="2">Leaf</tissue>
    </source>
</reference>
<dbReference type="Pfam" id="PF05695">
    <property type="entry name" value="Ycf2"/>
    <property type="match status" value="1"/>
</dbReference>
<dbReference type="InterPro" id="IPR056777">
    <property type="entry name" value="Ycf2_N"/>
</dbReference>
<evidence type="ECO:0000313" key="2">
    <source>
        <dbReference type="EMBL" id="KAF4363322.1"/>
    </source>
</evidence>